<feature type="domain" description="ABC-2 type transporter transmembrane" evidence="7">
    <location>
        <begin position="30"/>
        <end position="372"/>
    </location>
</feature>
<organism evidence="8 9">
    <name type="scientific">Chitinimonas lacunae</name>
    <dbReference type="NCBI Taxonomy" id="1963018"/>
    <lineage>
        <taxon>Bacteria</taxon>
        <taxon>Pseudomonadati</taxon>
        <taxon>Pseudomonadota</taxon>
        <taxon>Betaproteobacteria</taxon>
        <taxon>Neisseriales</taxon>
        <taxon>Chitinibacteraceae</taxon>
        <taxon>Chitinimonas</taxon>
    </lineage>
</organism>
<evidence type="ECO:0000256" key="1">
    <source>
        <dbReference type="ARBA" id="ARBA00004651"/>
    </source>
</evidence>
<evidence type="ECO:0000256" key="2">
    <source>
        <dbReference type="ARBA" id="ARBA00022475"/>
    </source>
</evidence>
<comment type="subcellular location">
    <subcellularLocation>
        <location evidence="1">Cell membrane</location>
        <topology evidence="1">Multi-pass membrane protein</topology>
    </subcellularLocation>
</comment>
<comment type="caution">
    <text evidence="8">The sequence shown here is derived from an EMBL/GenBank/DDBJ whole genome shotgun (WGS) entry which is preliminary data.</text>
</comment>
<accession>A0ABV8MR92</accession>
<dbReference type="Pfam" id="PF12698">
    <property type="entry name" value="ABC2_membrane_3"/>
    <property type="match status" value="1"/>
</dbReference>
<keyword evidence="5 6" id="KW-0472">Membrane</keyword>
<evidence type="ECO:0000259" key="7">
    <source>
        <dbReference type="Pfam" id="PF12698"/>
    </source>
</evidence>
<feature type="transmembrane region" description="Helical" evidence="6">
    <location>
        <begin position="185"/>
        <end position="206"/>
    </location>
</feature>
<evidence type="ECO:0000313" key="8">
    <source>
        <dbReference type="EMBL" id="MFC4159415.1"/>
    </source>
</evidence>
<evidence type="ECO:0000256" key="5">
    <source>
        <dbReference type="ARBA" id="ARBA00023136"/>
    </source>
</evidence>
<dbReference type="EMBL" id="JBHSBU010000001">
    <property type="protein sequence ID" value="MFC4159415.1"/>
    <property type="molecule type" value="Genomic_DNA"/>
</dbReference>
<feature type="transmembrane region" description="Helical" evidence="6">
    <location>
        <begin position="357"/>
        <end position="377"/>
    </location>
</feature>
<dbReference type="Proteomes" id="UP001595791">
    <property type="component" value="Unassembled WGS sequence"/>
</dbReference>
<evidence type="ECO:0000256" key="4">
    <source>
        <dbReference type="ARBA" id="ARBA00022989"/>
    </source>
</evidence>
<evidence type="ECO:0000256" key="6">
    <source>
        <dbReference type="SAM" id="Phobius"/>
    </source>
</evidence>
<name>A0ABV8MR92_9NEIS</name>
<sequence length="390" mass="42378">MNAVLNIFRKELTELRRDRKSMIAVLMMVLTSGPLVIALMFFMLSQQLDKLDAPRVAVANLEAAPELVDFLERQGISVEAAPADYAARLRDGRLSVALEIDPDFRADVAAGRPATIRLLADSSRDSFNVVYPHLRRGLQAFDRAWGDNRLILRGVAPQVAHPLGLEEVDLANAGNRGSKMASNLIGFYTLFAGLLGSLAAALELTAGERERQSLEPLMTLPLSPWQIALGKWLAASVYNLAAISGCLLAYLLTLNFAPLPEVGLPFRFGLIEAGNFLVVIMPFALLVPAALLLLGSFGKTVKEAQSTISVGLTLTGLIPLLTMFRSGPPAVWESWLPMTSQMRAMEQVLRGDPIAPLAWFALWLVPLVLTALCLVGLTRNLAAEKLLSSR</sequence>
<keyword evidence="2" id="KW-1003">Cell membrane</keyword>
<protein>
    <submittedName>
        <fullName evidence="8">ABC transporter permease</fullName>
    </submittedName>
</protein>
<proteinExistence type="predicted"/>
<keyword evidence="9" id="KW-1185">Reference proteome</keyword>
<gene>
    <name evidence="8" type="ORF">ACFOW7_08625</name>
</gene>
<feature type="transmembrane region" description="Helical" evidence="6">
    <location>
        <begin position="227"/>
        <end position="253"/>
    </location>
</feature>
<keyword evidence="3 6" id="KW-0812">Transmembrane</keyword>
<evidence type="ECO:0000313" key="9">
    <source>
        <dbReference type="Proteomes" id="UP001595791"/>
    </source>
</evidence>
<dbReference type="PANTHER" id="PTHR30294">
    <property type="entry name" value="MEMBRANE COMPONENT OF ABC TRANSPORTER YHHJ-RELATED"/>
    <property type="match status" value="1"/>
</dbReference>
<keyword evidence="4 6" id="KW-1133">Transmembrane helix</keyword>
<dbReference type="InterPro" id="IPR051449">
    <property type="entry name" value="ABC-2_transporter_component"/>
</dbReference>
<dbReference type="RefSeq" id="WP_378163145.1">
    <property type="nucleotide sequence ID" value="NZ_JBHSBU010000001.1"/>
</dbReference>
<evidence type="ECO:0000256" key="3">
    <source>
        <dbReference type="ARBA" id="ARBA00022692"/>
    </source>
</evidence>
<dbReference type="PANTHER" id="PTHR30294:SF29">
    <property type="entry name" value="MULTIDRUG ABC TRANSPORTER PERMEASE YBHS-RELATED"/>
    <property type="match status" value="1"/>
</dbReference>
<feature type="transmembrane region" description="Helical" evidence="6">
    <location>
        <begin position="21"/>
        <end position="44"/>
    </location>
</feature>
<dbReference type="InterPro" id="IPR013525">
    <property type="entry name" value="ABC2_TM"/>
</dbReference>
<reference evidence="9" key="1">
    <citation type="journal article" date="2019" name="Int. J. Syst. Evol. Microbiol.">
        <title>The Global Catalogue of Microorganisms (GCM) 10K type strain sequencing project: providing services to taxonomists for standard genome sequencing and annotation.</title>
        <authorList>
            <consortium name="The Broad Institute Genomics Platform"/>
            <consortium name="The Broad Institute Genome Sequencing Center for Infectious Disease"/>
            <person name="Wu L."/>
            <person name="Ma J."/>
        </authorList>
    </citation>
    <scope>NUCLEOTIDE SEQUENCE [LARGE SCALE GENOMIC DNA]</scope>
    <source>
        <strain evidence="9">LMG 29894</strain>
    </source>
</reference>
<feature type="transmembrane region" description="Helical" evidence="6">
    <location>
        <begin position="306"/>
        <end position="324"/>
    </location>
</feature>
<feature type="transmembrane region" description="Helical" evidence="6">
    <location>
        <begin position="273"/>
        <end position="294"/>
    </location>
</feature>